<dbReference type="GO" id="GO:0005524">
    <property type="term" value="F:ATP binding"/>
    <property type="evidence" value="ECO:0007669"/>
    <property type="project" value="UniProtKB-KW"/>
</dbReference>
<reference evidence="7" key="2">
    <citation type="submission" date="2025-09" db="UniProtKB">
        <authorList>
            <consortium name="Ensembl"/>
        </authorList>
    </citation>
    <scope>IDENTIFICATION</scope>
</reference>
<evidence type="ECO:0000256" key="2">
    <source>
        <dbReference type="ARBA" id="ARBA00022801"/>
    </source>
</evidence>
<feature type="region of interest" description="Disordered" evidence="5">
    <location>
        <begin position="157"/>
        <end position="182"/>
    </location>
</feature>
<dbReference type="GO" id="GO:0009378">
    <property type="term" value="F:four-way junction helicase activity"/>
    <property type="evidence" value="ECO:0007669"/>
    <property type="project" value="TreeGrafter"/>
</dbReference>
<evidence type="ECO:0000256" key="3">
    <source>
        <dbReference type="ARBA" id="ARBA00022806"/>
    </source>
</evidence>
<evidence type="ECO:0000313" key="7">
    <source>
        <dbReference type="Ensembl" id="ENSXCOP00000006273.1"/>
    </source>
</evidence>
<protein>
    <submittedName>
        <fullName evidence="7">FA complementation group M</fullName>
    </submittedName>
</protein>
<feature type="compositionally biased region" description="Polar residues" evidence="5">
    <location>
        <begin position="157"/>
        <end position="166"/>
    </location>
</feature>
<keyword evidence="8" id="KW-1185">Reference proteome</keyword>
<evidence type="ECO:0000256" key="4">
    <source>
        <dbReference type="ARBA" id="ARBA00022840"/>
    </source>
</evidence>
<dbReference type="GeneTree" id="ENSGT00980000200482"/>
<keyword evidence="3" id="KW-0347">Helicase</keyword>
<dbReference type="Proteomes" id="UP000261380">
    <property type="component" value="Unplaced"/>
</dbReference>
<dbReference type="GO" id="GO:0045003">
    <property type="term" value="P:double-strand break repair via synthesis-dependent strand annealing"/>
    <property type="evidence" value="ECO:0007669"/>
    <property type="project" value="TreeGrafter"/>
</dbReference>
<organism evidence="7 8">
    <name type="scientific">Xiphophorus couchianus</name>
    <name type="common">Monterrey platyfish</name>
    <dbReference type="NCBI Taxonomy" id="32473"/>
    <lineage>
        <taxon>Eukaryota</taxon>
        <taxon>Metazoa</taxon>
        <taxon>Chordata</taxon>
        <taxon>Craniata</taxon>
        <taxon>Vertebrata</taxon>
        <taxon>Euteleostomi</taxon>
        <taxon>Actinopterygii</taxon>
        <taxon>Neopterygii</taxon>
        <taxon>Teleostei</taxon>
        <taxon>Neoteleostei</taxon>
        <taxon>Acanthomorphata</taxon>
        <taxon>Ovalentaria</taxon>
        <taxon>Atherinomorphae</taxon>
        <taxon>Cyprinodontiformes</taxon>
        <taxon>Poeciliidae</taxon>
        <taxon>Poeciliinae</taxon>
        <taxon>Xiphophorus</taxon>
    </lineage>
</organism>
<dbReference type="Gene3D" id="3.40.50.10130">
    <property type="match status" value="1"/>
</dbReference>
<keyword evidence="4" id="KW-0067">ATP-binding</keyword>
<dbReference type="InterPro" id="IPR006166">
    <property type="entry name" value="ERCC4_domain"/>
</dbReference>
<dbReference type="Pfam" id="PF02732">
    <property type="entry name" value="ERCC4"/>
    <property type="match status" value="1"/>
</dbReference>
<dbReference type="AlphaFoldDB" id="A0A3B5L1U7"/>
<dbReference type="GO" id="GO:0036297">
    <property type="term" value="P:interstrand cross-link repair"/>
    <property type="evidence" value="ECO:0007669"/>
    <property type="project" value="TreeGrafter"/>
</dbReference>
<evidence type="ECO:0000313" key="8">
    <source>
        <dbReference type="Proteomes" id="UP000261380"/>
    </source>
</evidence>
<proteinExistence type="predicted"/>
<feature type="domain" description="ERCC4" evidence="6">
    <location>
        <begin position="187"/>
        <end position="270"/>
    </location>
</feature>
<dbReference type="SMART" id="SM00891">
    <property type="entry name" value="ERCC4"/>
    <property type="match status" value="1"/>
</dbReference>
<dbReference type="SUPFAM" id="SSF52980">
    <property type="entry name" value="Restriction endonuclease-like"/>
    <property type="match status" value="1"/>
</dbReference>
<accession>A0A3B5L1U7</accession>
<dbReference type="InterPro" id="IPR011335">
    <property type="entry name" value="Restrct_endonuc-II-like"/>
</dbReference>
<dbReference type="GO" id="GO:0000400">
    <property type="term" value="F:four-way junction DNA binding"/>
    <property type="evidence" value="ECO:0007669"/>
    <property type="project" value="TreeGrafter"/>
</dbReference>
<evidence type="ECO:0000256" key="1">
    <source>
        <dbReference type="ARBA" id="ARBA00022741"/>
    </source>
</evidence>
<reference evidence="7" key="1">
    <citation type="submission" date="2025-08" db="UniProtKB">
        <authorList>
            <consortium name="Ensembl"/>
        </authorList>
    </citation>
    <scope>IDENTIFICATION</scope>
</reference>
<name>A0A3B5L1U7_9TELE</name>
<sequence length="343" mass="38402">VTWLLHCATKLTFCWQVPEMDETYAEDSFVVGSDEEEEESNEEEPEDVELLPDVSLINGRRQYATRRRIFLHKARAGLETNARTRPAAEQRTRTKRSRVVCLTESSEEETEEVGKNQNPDPSRRKTVSSAVASVASKVSLLTCDLSPLTLTLQGLPSTSSAAQGSAPQDPVPAVTEPPPPPLPGSVSILVDSRCTGGMVELVMSLRQRHGADVHVCSLDSNYSIVSNRMAVMRQSQSDLAAMQNRKRLAERLSNMQELFERVCLIVEKDRSKQGEVSRPFQRTRYYDNTLAALFRAGVRLLWSDGAEESAGLLVDLAKLERLSYRIKHRIQSSIRQLKQSFQL</sequence>
<evidence type="ECO:0000256" key="5">
    <source>
        <dbReference type="SAM" id="MobiDB-lite"/>
    </source>
</evidence>
<evidence type="ECO:0000259" key="6">
    <source>
        <dbReference type="SMART" id="SM00891"/>
    </source>
</evidence>
<feature type="region of interest" description="Disordered" evidence="5">
    <location>
        <begin position="81"/>
        <end position="128"/>
    </location>
</feature>
<dbReference type="GO" id="GO:0004518">
    <property type="term" value="F:nuclease activity"/>
    <property type="evidence" value="ECO:0007669"/>
    <property type="project" value="InterPro"/>
</dbReference>
<dbReference type="GO" id="GO:0016787">
    <property type="term" value="F:hydrolase activity"/>
    <property type="evidence" value="ECO:0007669"/>
    <property type="project" value="UniProtKB-KW"/>
</dbReference>
<dbReference type="PANTHER" id="PTHR14025:SF20">
    <property type="entry name" value="FANCONI ANEMIA GROUP M PROTEIN"/>
    <property type="match status" value="1"/>
</dbReference>
<keyword evidence="1" id="KW-0547">Nucleotide-binding</keyword>
<keyword evidence="2" id="KW-0378">Hydrolase</keyword>
<dbReference type="GO" id="GO:0043138">
    <property type="term" value="F:3'-5' DNA helicase activity"/>
    <property type="evidence" value="ECO:0007669"/>
    <property type="project" value="TreeGrafter"/>
</dbReference>
<dbReference type="PANTHER" id="PTHR14025">
    <property type="entry name" value="FANCONI ANEMIA GROUP M FANCM FAMILY MEMBER"/>
    <property type="match status" value="1"/>
</dbReference>
<dbReference type="Ensembl" id="ENSXCOT00000006348.1">
    <property type="protein sequence ID" value="ENSXCOP00000006273.1"/>
    <property type="gene ID" value="ENSXCOG00000004852.1"/>
</dbReference>